<accession>A0A090X817</accession>
<sequence>MKVVTSLVLVFLSAGICTGHPDGGDDEACLDLLPSHGNVPMNAFAHCDERYHLVQDKEDYKPGDVITVTLSSEFSPFRGFPDQGLRRGREGRGLLQEYWTGFEGIQPLLWNHAHLEELEEEGRRPVAGSGGPVRQGPLQGHGRQTTRLLRPRHSKHVGLTRPNFCTE</sequence>
<feature type="chain" id="PRO_5001866667" evidence="2">
    <location>
        <begin position="20"/>
        <end position="167"/>
    </location>
</feature>
<evidence type="ECO:0000256" key="2">
    <source>
        <dbReference type="SAM" id="SignalP"/>
    </source>
</evidence>
<evidence type="ECO:0000259" key="3">
    <source>
        <dbReference type="Pfam" id="PF02014"/>
    </source>
</evidence>
<feature type="signal peptide" evidence="2">
    <location>
        <begin position="1"/>
        <end position="19"/>
    </location>
</feature>
<keyword evidence="2" id="KW-0732">Signal</keyword>
<dbReference type="Pfam" id="PF02014">
    <property type="entry name" value="Reeler"/>
    <property type="match status" value="1"/>
</dbReference>
<feature type="region of interest" description="Disordered" evidence="1">
    <location>
        <begin position="121"/>
        <end position="145"/>
    </location>
</feature>
<organism evidence="4">
    <name type="scientific">Ixodes ricinus</name>
    <name type="common">Common tick</name>
    <name type="synonym">Acarus ricinus</name>
    <dbReference type="NCBI Taxonomy" id="34613"/>
    <lineage>
        <taxon>Eukaryota</taxon>
        <taxon>Metazoa</taxon>
        <taxon>Ecdysozoa</taxon>
        <taxon>Arthropoda</taxon>
        <taxon>Chelicerata</taxon>
        <taxon>Arachnida</taxon>
        <taxon>Acari</taxon>
        <taxon>Parasitiformes</taxon>
        <taxon>Ixodida</taxon>
        <taxon>Ixodoidea</taxon>
        <taxon>Ixodidae</taxon>
        <taxon>Ixodinae</taxon>
        <taxon>Ixodes</taxon>
    </lineage>
</organism>
<dbReference type="EMBL" id="GBIH01002233">
    <property type="protein sequence ID" value="JAC92477.1"/>
    <property type="molecule type" value="mRNA"/>
</dbReference>
<proteinExistence type="evidence at transcript level"/>
<evidence type="ECO:0000256" key="1">
    <source>
        <dbReference type="SAM" id="MobiDB-lite"/>
    </source>
</evidence>
<reference evidence="4" key="1">
    <citation type="journal article" date="2015" name="PLoS Negl. Trop. Dis.">
        <title>Deep Sequencing Analysis of the Ixodes ricinus Haemocytome.</title>
        <authorList>
            <person name="Kotsyfakis M."/>
            <person name="Kopacek P."/>
            <person name="Franta Z."/>
            <person name="Pedra J.H."/>
            <person name="Ribeiro J.M."/>
        </authorList>
    </citation>
    <scope>NUCLEOTIDE SEQUENCE</scope>
</reference>
<name>A0A090X817_IXORI</name>
<protein>
    <submittedName>
        <fullName evidence="4">Putative secreted protein</fullName>
    </submittedName>
</protein>
<feature type="domain" description="Reelin" evidence="3">
    <location>
        <begin position="29"/>
        <end position="80"/>
    </location>
</feature>
<dbReference type="AlphaFoldDB" id="A0A090X817"/>
<evidence type="ECO:0000313" key="4">
    <source>
        <dbReference type="EMBL" id="JAC92477.1"/>
    </source>
</evidence>
<dbReference type="InterPro" id="IPR002861">
    <property type="entry name" value="Reeler_dom"/>
</dbReference>